<dbReference type="OrthoDB" id="252464at2"/>
<gene>
    <name evidence="2" type="ORF">CDA63_00895</name>
</gene>
<dbReference type="InterPro" id="IPR000073">
    <property type="entry name" value="AB_hydrolase_1"/>
</dbReference>
<accession>A0A246FQA6</accession>
<dbReference type="PRINTS" id="PR00412">
    <property type="entry name" value="EPOXHYDRLASE"/>
</dbReference>
<dbReference type="EMBL" id="NIRR01000001">
    <property type="protein sequence ID" value="OWP64946.1"/>
    <property type="molecule type" value="Genomic_DNA"/>
</dbReference>
<dbReference type="Pfam" id="PF00561">
    <property type="entry name" value="Abhydrolase_1"/>
    <property type="match status" value="1"/>
</dbReference>
<feature type="domain" description="AB hydrolase-1" evidence="1">
    <location>
        <begin position="6"/>
        <end position="235"/>
    </location>
</feature>
<proteinExistence type="predicted"/>
<organism evidence="2 3">
    <name type="scientific">Hymenobacter amundsenii</name>
    <dbReference type="NCBI Taxonomy" id="2006685"/>
    <lineage>
        <taxon>Bacteria</taxon>
        <taxon>Pseudomonadati</taxon>
        <taxon>Bacteroidota</taxon>
        <taxon>Cytophagia</taxon>
        <taxon>Cytophagales</taxon>
        <taxon>Hymenobacteraceae</taxon>
        <taxon>Hymenobacter</taxon>
    </lineage>
</organism>
<evidence type="ECO:0000313" key="2">
    <source>
        <dbReference type="EMBL" id="OWP64946.1"/>
    </source>
</evidence>
<evidence type="ECO:0000313" key="3">
    <source>
        <dbReference type="Proteomes" id="UP000197277"/>
    </source>
</evidence>
<evidence type="ECO:0000259" key="1">
    <source>
        <dbReference type="Pfam" id="PF00561"/>
    </source>
</evidence>
<dbReference type="SUPFAM" id="SSF53474">
    <property type="entry name" value="alpha/beta-Hydrolases"/>
    <property type="match status" value="1"/>
</dbReference>
<reference evidence="2 3" key="1">
    <citation type="submission" date="2017-06" db="EMBL/GenBank/DDBJ databases">
        <title>Hymenobacter amundsenii sp. nov. isolated from regoliths in Antarctica.</title>
        <authorList>
            <person name="Sedlacek I."/>
            <person name="Kralova S."/>
            <person name="Pantucek R."/>
            <person name="Svec P."/>
            <person name="Holochova P."/>
            <person name="Stankova E."/>
            <person name="Vrbovska V."/>
            <person name="Busse H.-J."/>
        </authorList>
    </citation>
    <scope>NUCLEOTIDE SEQUENCE [LARGE SCALE GENOMIC DNA]</scope>
    <source>
        <strain evidence="2 3">CCM 8682</strain>
    </source>
</reference>
<protein>
    <submittedName>
        <fullName evidence="2">Alpha/beta hydrolase</fullName>
    </submittedName>
</protein>
<keyword evidence="2" id="KW-0378">Hydrolase</keyword>
<dbReference type="GO" id="GO:0016787">
    <property type="term" value="F:hydrolase activity"/>
    <property type="evidence" value="ECO:0007669"/>
    <property type="project" value="UniProtKB-KW"/>
</dbReference>
<dbReference type="Proteomes" id="UP000197277">
    <property type="component" value="Unassembled WGS sequence"/>
</dbReference>
<dbReference type="PRINTS" id="PR00111">
    <property type="entry name" value="ABHYDROLASE"/>
</dbReference>
<name>A0A246FQA6_9BACT</name>
<dbReference type="PANTHER" id="PTHR43798">
    <property type="entry name" value="MONOACYLGLYCEROL LIPASE"/>
    <property type="match status" value="1"/>
</dbReference>
<sequence>MSATQPTLVFLHGFAESPEIWTDFTRGFPTRYRVLTPTLPGHGPNPQPVADYAMEAQARAVLAELDAAGADKVLLVGHSMGGYVALALAEAHPKRVAGLVLFHSTALPDPAEKQAARDESAGFVRRHGVEKYMRSAIRPLLAPANRKRLAAELKQLEETAAVTPETTILGCLEAMKHRPDNTHILRDAKFPVLFLGGHDDPAVPLETLLPQLALPAQSHAVLLRGVGHLGFIEEPELTRRAVLDFAAGVLGEIDTGK</sequence>
<dbReference type="PANTHER" id="PTHR43798:SF33">
    <property type="entry name" value="HYDROLASE, PUTATIVE (AFU_ORTHOLOGUE AFUA_2G14860)-RELATED"/>
    <property type="match status" value="1"/>
</dbReference>
<dbReference type="Gene3D" id="3.40.50.1820">
    <property type="entry name" value="alpha/beta hydrolase"/>
    <property type="match status" value="1"/>
</dbReference>
<dbReference type="AlphaFoldDB" id="A0A246FQA6"/>
<dbReference type="InterPro" id="IPR000639">
    <property type="entry name" value="Epox_hydrolase-like"/>
</dbReference>
<dbReference type="GO" id="GO:0016020">
    <property type="term" value="C:membrane"/>
    <property type="evidence" value="ECO:0007669"/>
    <property type="project" value="TreeGrafter"/>
</dbReference>
<comment type="caution">
    <text evidence="2">The sequence shown here is derived from an EMBL/GenBank/DDBJ whole genome shotgun (WGS) entry which is preliminary data.</text>
</comment>
<dbReference type="RefSeq" id="WP_088462557.1">
    <property type="nucleotide sequence ID" value="NZ_NIRR01000001.1"/>
</dbReference>
<dbReference type="InterPro" id="IPR029058">
    <property type="entry name" value="AB_hydrolase_fold"/>
</dbReference>
<keyword evidence="3" id="KW-1185">Reference proteome</keyword>
<dbReference type="InterPro" id="IPR050266">
    <property type="entry name" value="AB_hydrolase_sf"/>
</dbReference>